<dbReference type="AlphaFoldDB" id="U9TVW5"/>
<protein>
    <recommendedName>
        <fullName evidence="2">Protein kinase domain-containing protein</fullName>
    </recommendedName>
</protein>
<accession>U9TVW5</accession>
<gene>
    <name evidence="1" type="ORF">GLOINDRAFT_28161</name>
</gene>
<organism evidence="1">
    <name type="scientific">Rhizophagus irregularis (strain DAOM 181602 / DAOM 197198 / MUCL 43194)</name>
    <name type="common">Arbuscular mycorrhizal fungus</name>
    <name type="synonym">Glomus intraradices</name>
    <dbReference type="NCBI Taxonomy" id="747089"/>
    <lineage>
        <taxon>Eukaryota</taxon>
        <taxon>Fungi</taxon>
        <taxon>Fungi incertae sedis</taxon>
        <taxon>Mucoromycota</taxon>
        <taxon>Glomeromycotina</taxon>
        <taxon>Glomeromycetes</taxon>
        <taxon>Glomerales</taxon>
        <taxon>Glomeraceae</taxon>
        <taxon>Rhizophagus</taxon>
    </lineage>
</organism>
<sequence>MSSQDDIICKSCNKICTDIQLKWCRPCAINNLKKNFTNWTSGNEKIDEFIQQMQLKIESFDNIIVEWIPYEQFNNVKKTKKDGFATAIWKDGLLKYNEEERTYKRILSNIEVFLKCLNNSQNVINEFSNEKYSIKVSEIDEFDIPKVYGISQNPDTNDYIIVLDNSYYCKECGEIYMERWSKWCRLCQINNLELNHSGNKKIDEFIQEMQLKIEIYDDIIVEWIPYNQFNNVKKIGKNGFTTVIWKNGPLEYNNNKEKFNYERKPNKKVTLKCLNNSQNVISNLLNEAKAYSIKGPEYDYDIPRIYGISQNPDTKDYIIILGGFCENCGEIFTNIYYQWCKPCDLIQNFANWTSGNEKIDEFIQEMQLKIENPEYRIVEWIPYDQFNIIKEICKDNFARMYLAIWKDGPLEYNYNEEKHKHERQPNKEVILKCLNNSQSVINDLLNEVKGYDDITEIYGISKNPNTNEYIIVLIGVNHVI</sequence>
<dbReference type="EMBL" id="KI285881">
    <property type="protein sequence ID" value="ESA11542.1"/>
    <property type="molecule type" value="Genomic_DNA"/>
</dbReference>
<name>U9TVW5_RHIID</name>
<dbReference type="HOGENOM" id="CLU_000288_7_8_1"/>
<reference evidence="1" key="1">
    <citation type="submission" date="2013-07" db="EMBL/GenBank/DDBJ databases">
        <title>The genome of an arbuscular mycorrhizal fungus provides insights into the evolution of the oldest plant symbiosis.</title>
        <authorList>
            <consortium name="DOE Joint Genome Institute"/>
            <person name="Tisserant E."/>
            <person name="Malbreil M."/>
            <person name="Kuo A."/>
            <person name="Kohler A."/>
            <person name="Symeonidi A."/>
            <person name="Balestrini R."/>
            <person name="Charron P."/>
            <person name="Duensing N."/>
            <person name="Frei-dit-Frey N."/>
            <person name="Gianinazzi-Pearson V."/>
            <person name="Gilbert B."/>
            <person name="Handa Y."/>
            <person name="Hijri M."/>
            <person name="Kaul R."/>
            <person name="Kawaguchi M."/>
            <person name="Krajinski F."/>
            <person name="Lammers P."/>
            <person name="Lapierre D."/>
            <person name="Masclaux F.G."/>
            <person name="Murat C."/>
            <person name="Morin E."/>
            <person name="Ndikumana S."/>
            <person name="Pagni M."/>
            <person name="Petitpierre D."/>
            <person name="Requena N."/>
            <person name="Rosikiewicz P."/>
            <person name="Riley R."/>
            <person name="Saito K."/>
            <person name="San Clemente H."/>
            <person name="Shapiro H."/>
            <person name="van Tuinen D."/>
            <person name="Becard G."/>
            <person name="Bonfante P."/>
            <person name="Paszkowski U."/>
            <person name="Shachar-Hill Y."/>
            <person name="Young J.P."/>
            <person name="Sanders I.R."/>
            <person name="Henrissat B."/>
            <person name="Rensing S.A."/>
            <person name="Grigoriev I.V."/>
            <person name="Corradi N."/>
            <person name="Roux C."/>
            <person name="Martin F."/>
        </authorList>
    </citation>
    <scope>NUCLEOTIDE SEQUENCE</scope>
    <source>
        <strain evidence="1">DAOM 197198</strain>
    </source>
</reference>
<dbReference type="eggNOG" id="ENOG502RVHS">
    <property type="taxonomic scope" value="Eukaryota"/>
</dbReference>
<proteinExistence type="predicted"/>
<evidence type="ECO:0008006" key="2">
    <source>
        <dbReference type="Google" id="ProtNLM"/>
    </source>
</evidence>
<evidence type="ECO:0000313" key="1">
    <source>
        <dbReference type="EMBL" id="ESA11542.1"/>
    </source>
</evidence>
<dbReference type="VEuPathDB" id="FungiDB:RhiirFUN_008061"/>